<keyword evidence="1" id="KW-0472">Membrane</keyword>
<evidence type="ECO:0000313" key="3">
    <source>
        <dbReference type="Proteomes" id="UP000521994"/>
    </source>
</evidence>
<keyword evidence="1" id="KW-1133">Transmembrane helix</keyword>
<protein>
    <submittedName>
        <fullName evidence="2">Uncharacterized protein</fullName>
    </submittedName>
</protein>
<dbReference type="AlphaFoldDB" id="A0A3W3XYR6"/>
<dbReference type="EMBL" id="AASXRC010000017">
    <property type="protein sequence ID" value="EFI0214146.1"/>
    <property type="molecule type" value="Genomic_DNA"/>
</dbReference>
<proteinExistence type="predicted"/>
<reference evidence="2 3" key="1">
    <citation type="submission" date="2020-02" db="EMBL/GenBank/DDBJ databases">
        <authorList>
            <consortium name="PulseNet: The National Subtyping Network for Foodborne Disease Surveillance"/>
            <person name="Tarr C.L."/>
            <person name="Trees E."/>
            <person name="Katz L.S."/>
            <person name="Carleton-Romer H.A."/>
            <person name="Stroika S."/>
            <person name="Kucerova Z."/>
            <person name="Roache K.F."/>
            <person name="Sabol A.L."/>
            <person name="Besser J."/>
            <person name="Gerner-Smidt P."/>
        </authorList>
    </citation>
    <scope>NUCLEOTIDE SEQUENCE [LARGE SCALE GENOMIC DNA]</scope>
    <source>
        <strain evidence="2 3">2014C-3796</strain>
    </source>
</reference>
<sequence>MWGLILERKIIFNNGFLSINREVIIIFLIYFILVGLGISGVIYSRYVDEGVKYLLVTPSFLNNSPLNWTTSVWAGVLGIHGTIAALSITFMGMFVSQVSNYSEHGFENICKSMLLRKTSFLKFSLNSIFSLLSGIVLLSCGGGMITYAISIFVSLYFIFNYGSMYLKLYNVTENPTIITDRLFFELDKAKNDYLLIDERRRTIENKFLNMINDFEYIHYGWDSDFINKGQRKLNIFQNNQNVIINDFCPICFKEINNELERFSKVVRTDLRVNLNFIYPLSTSSVHIEVQDGASIDELLISNVTKLLKKGLVFSSAPESFLNYGKYEDAVVISLRNSLFSGNELALDFSIRAIFTLVSETELVKVIHNLNHSFGYTNKKNNIEYSIFAAFYMKVSSEVSGYKNYNIVCDALRSIMDLGRYIYDNEQYDEFYKLISPSLEHRAQYSLGDPEYRFFDLYMSTVRDNILSKNYLAFSLNTRFLTEKFRYPESSDDGETLSIIENKMVSCVRQVITLLIIRLCYLSEKSDGHQEELRIIKQNLMKWLAPSFLEDLFYKSGVYDVIFTVPSEPDFDASRTLRDIPDYEVATFSINNDAFKAVSLLMTQTLFNKNNLNPIFIRNKKEFIKNTKITTHELQSLISYLKGDEFSALLELINEGSSQETNRMEVAEHLESIISVKNELIANSIVSSDLDKVLVNKYIDKVSISLGGYFNKFVDIDSIPVSNSVVCNPFYSLINKREVLQSIDKVHYSMNSSHHAEVFVYAWLHKMLDGIKGQYKDVNEIEDVSELPSDKLITIHYMVKGEASVYRYSKGMRITDSKGVLGLGSPGLYYMDFLSVFSCLRNTNLFDLKIESISDENISLVKGLYNFKDENPLMYALMSIRINLEFINNDGLSFYYISVDSCKKITALHEQKLRLSFNDKKPMDDIGELSD</sequence>
<feature type="transmembrane region" description="Helical" evidence="1">
    <location>
        <begin position="144"/>
        <end position="162"/>
    </location>
</feature>
<keyword evidence="1" id="KW-0812">Transmembrane</keyword>
<feature type="transmembrane region" description="Helical" evidence="1">
    <location>
        <begin position="23"/>
        <end position="43"/>
    </location>
</feature>
<name>A0A3W3XYR6_ECOLX</name>
<accession>A0A3W3XYR6</accession>
<gene>
    <name evidence="2" type="ORF">BG944_003347</name>
</gene>
<comment type="caution">
    <text evidence="2">The sequence shown here is derived from an EMBL/GenBank/DDBJ whole genome shotgun (WGS) entry which is preliminary data.</text>
</comment>
<dbReference type="Proteomes" id="UP000521994">
    <property type="component" value="Unassembled WGS sequence"/>
</dbReference>
<organism evidence="2 3">
    <name type="scientific">Escherichia coli</name>
    <dbReference type="NCBI Taxonomy" id="562"/>
    <lineage>
        <taxon>Bacteria</taxon>
        <taxon>Pseudomonadati</taxon>
        <taxon>Pseudomonadota</taxon>
        <taxon>Gammaproteobacteria</taxon>
        <taxon>Enterobacterales</taxon>
        <taxon>Enterobacteriaceae</taxon>
        <taxon>Escherichia</taxon>
    </lineage>
</organism>
<evidence type="ECO:0000313" key="2">
    <source>
        <dbReference type="EMBL" id="EFI0214146.1"/>
    </source>
</evidence>
<evidence type="ECO:0000256" key="1">
    <source>
        <dbReference type="SAM" id="Phobius"/>
    </source>
</evidence>
<feature type="transmembrane region" description="Helical" evidence="1">
    <location>
        <begin position="72"/>
        <end position="98"/>
    </location>
</feature>